<dbReference type="AlphaFoldDB" id="F7NQF2"/>
<proteinExistence type="predicted"/>
<name>F7NQF2_9FIRM</name>
<gene>
    <name evidence="1" type="ORF">ALO_21756</name>
</gene>
<evidence type="ECO:0000313" key="2">
    <source>
        <dbReference type="Proteomes" id="UP000003240"/>
    </source>
</evidence>
<dbReference type="EMBL" id="AFGF01000294">
    <property type="protein sequence ID" value="EGO61730.1"/>
    <property type="molecule type" value="Genomic_DNA"/>
</dbReference>
<accession>F7NQF2</accession>
<sequence length="64" mass="7311">MALTFRNQSGFARPAAGGVKKTAFIRVRPDESRFLLPTPFYLPSVAKMQIGYHIFVIFTEYNEL</sequence>
<organism evidence="1 2">
    <name type="scientific">Acetonema longum DSM 6540</name>
    <dbReference type="NCBI Taxonomy" id="1009370"/>
    <lineage>
        <taxon>Bacteria</taxon>
        <taxon>Bacillati</taxon>
        <taxon>Bacillota</taxon>
        <taxon>Negativicutes</taxon>
        <taxon>Acetonemataceae</taxon>
        <taxon>Acetonema</taxon>
    </lineage>
</organism>
<keyword evidence="2" id="KW-1185">Reference proteome</keyword>
<evidence type="ECO:0000313" key="1">
    <source>
        <dbReference type="EMBL" id="EGO61730.1"/>
    </source>
</evidence>
<comment type="caution">
    <text evidence="1">The sequence shown here is derived from an EMBL/GenBank/DDBJ whole genome shotgun (WGS) entry which is preliminary data.</text>
</comment>
<dbReference type="STRING" id="1009370.ALO_21756"/>
<protein>
    <submittedName>
        <fullName evidence="1">Uncharacterized protein</fullName>
    </submittedName>
</protein>
<reference evidence="1 2" key="1">
    <citation type="journal article" date="2011" name="EMBO J.">
        <title>Structural diversity of bacterial flagellar motors.</title>
        <authorList>
            <person name="Chen S."/>
            <person name="Beeby M."/>
            <person name="Murphy G.E."/>
            <person name="Leadbetter J.R."/>
            <person name="Hendrixson D.R."/>
            <person name="Briegel A."/>
            <person name="Li Z."/>
            <person name="Shi J."/>
            <person name="Tocheva E.I."/>
            <person name="Muller A."/>
            <person name="Dobro M.J."/>
            <person name="Jensen G.J."/>
        </authorList>
    </citation>
    <scope>NUCLEOTIDE SEQUENCE [LARGE SCALE GENOMIC DNA]</scope>
    <source>
        <strain evidence="1 2">DSM 6540</strain>
    </source>
</reference>
<dbReference type="Proteomes" id="UP000003240">
    <property type="component" value="Unassembled WGS sequence"/>
</dbReference>